<protein>
    <submittedName>
        <fullName evidence="3">Uncharacterized protein</fullName>
    </submittedName>
</protein>
<comment type="caution">
    <text evidence="3">The sequence shown here is derived from an EMBL/GenBank/DDBJ whole genome shotgun (WGS) entry which is preliminary data.</text>
</comment>
<name>A0A085VZ18_9BACT</name>
<dbReference type="EMBL" id="JMCB01000029">
    <property type="protein sequence ID" value="KFE60681.1"/>
    <property type="molecule type" value="Genomic_DNA"/>
</dbReference>
<evidence type="ECO:0000313" key="3">
    <source>
        <dbReference type="EMBL" id="KFE60681.1"/>
    </source>
</evidence>
<dbReference type="Proteomes" id="UP000028725">
    <property type="component" value="Unassembled WGS sequence"/>
</dbReference>
<dbReference type="EMBL" id="JMCB01000040">
    <property type="protein sequence ID" value="KFE58443.1"/>
    <property type="molecule type" value="Genomic_DNA"/>
</dbReference>
<evidence type="ECO:0000313" key="2">
    <source>
        <dbReference type="EMBL" id="KFE58443.1"/>
    </source>
</evidence>
<evidence type="ECO:0000313" key="4">
    <source>
        <dbReference type="Proteomes" id="UP000028725"/>
    </source>
</evidence>
<proteinExistence type="predicted"/>
<keyword evidence="4" id="KW-1185">Reference proteome</keyword>
<dbReference type="AlphaFoldDB" id="A0A085VZ18"/>
<sequence length="153" mass="16943">MSLPDGGAPCIGGRVSLREASRGPVCLCCSPSCSLGARARRQACAWSGPLPMPPWPPPGRRAHVRHAGAPHRLREWRLPPLHRPAGDGRHLDGSDHRGCARVLPEHRCLEPDHHPGPGWDDLRPVWRQRTAGPAREQRVDGRWGLRCRLPPPR</sequence>
<organism evidence="3 4">
    <name type="scientific">Hyalangium minutum</name>
    <dbReference type="NCBI Taxonomy" id="394096"/>
    <lineage>
        <taxon>Bacteria</taxon>
        <taxon>Pseudomonadati</taxon>
        <taxon>Myxococcota</taxon>
        <taxon>Myxococcia</taxon>
        <taxon>Myxococcales</taxon>
        <taxon>Cystobacterineae</taxon>
        <taxon>Archangiaceae</taxon>
        <taxon>Hyalangium</taxon>
    </lineage>
</organism>
<gene>
    <name evidence="3" type="ORF">DB31_4863</name>
    <name evidence="2" type="ORF">DB31_6709</name>
</gene>
<accession>A0A085VZ18</accession>
<evidence type="ECO:0000256" key="1">
    <source>
        <dbReference type="SAM" id="MobiDB-lite"/>
    </source>
</evidence>
<reference evidence="3 4" key="1">
    <citation type="submission" date="2014-04" db="EMBL/GenBank/DDBJ databases">
        <title>Genome assembly of Hyalangium minutum DSM 14724.</title>
        <authorList>
            <person name="Sharma G."/>
            <person name="Subramanian S."/>
        </authorList>
    </citation>
    <scope>NUCLEOTIDE SEQUENCE [LARGE SCALE GENOMIC DNA]</scope>
    <source>
        <strain evidence="3 4">DSM 14724</strain>
    </source>
</reference>
<feature type="region of interest" description="Disordered" evidence="1">
    <location>
        <begin position="119"/>
        <end position="153"/>
    </location>
</feature>